<evidence type="ECO:0000256" key="1">
    <source>
        <dbReference type="SAM" id="MobiDB-lite"/>
    </source>
</evidence>
<feature type="signal peptide" evidence="2">
    <location>
        <begin position="1"/>
        <end position="22"/>
    </location>
</feature>
<dbReference type="Proteomes" id="UP001501612">
    <property type="component" value="Unassembled WGS sequence"/>
</dbReference>
<accession>A0ABN2NYQ9</accession>
<gene>
    <name evidence="3" type="ORF">GCM10009737_03080</name>
</gene>
<sequence>MKLTRTSAATALSALLLVGTLAGCSEDSGTDAPDDTSSESPSDDSSDDSAEEPSDDALE</sequence>
<dbReference type="PROSITE" id="PS51257">
    <property type="entry name" value="PROKAR_LIPOPROTEIN"/>
    <property type="match status" value="1"/>
</dbReference>
<evidence type="ECO:0000313" key="3">
    <source>
        <dbReference type="EMBL" id="GAA1905664.1"/>
    </source>
</evidence>
<feature type="chain" id="PRO_5046608507" evidence="2">
    <location>
        <begin position="23"/>
        <end position="59"/>
    </location>
</feature>
<protein>
    <submittedName>
        <fullName evidence="3">Uncharacterized protein</fullName>
    </submittedName>
</protein>
<organism evidence="3 4">
    <name type="scientific">Nocardioides lentus</name>
    <dbReference type="NCBI Taxonomy" id="338077"/>
    <lineage>
        <taxon>Bacteria</taxon>
        <taxon>Bacillati</taxon>
        <taxon>Actinomycetota</taxon>
        <taxon>Actinomycetes</taxon>
        <taxon>Propionibacteriales</taxon>
        <taxon>Nocardioidaceae</taxon>
        <taxon>Nocardioides</taxon>
    </lineage>
</organism>
<keyword evidence="2" id="KW-0732">Signal</keyword>
<feature type="compositionally biased region" description="Acidic residues" evidence="1">
    <location>
        <begin position="28"/>
        <end position="59"/>
    </location>
</feature>
<keyword evidence="4" id="KW-1185">Reference proteome</keyword>
<dbReference type="RefSeq" id="WP_344002724.1">
    <property type="nucleotide sequence ID" value="NZ_BAAAMY010000001.1"/>
</dbReference>
<reference evidence="3 4" key="1">
    <citation type="journal article" date="2019" name="Int. J. Syst. Evol. Microbiol.">
        <title>The Global Catalogue of Microorganisms (GCM) 10K type strain sequencing project: providing services to taxonomists for standard genome sequencing and annotation.</title>
        <authorList>
            <consortium name="The Broad Institute Genomics Platform"/>
            <consortium name="The Broad Institute Genome Sequencing Center for Infectious Disease"/>
            <person name="Wu L."/>
            <person name="Ma J."/>
        </authorList>
    </citation>
    <scope>NUCLEOTIDE SEQUENCE [LARGE SCALE GENOMIC DNA]</scope>
    <source>
        <strain evidence="3 4">JCM 14046</strain>
    </source>
</reference>
<proteinExistence type="predicted"/>
<dbReference type="EMBL" id="BAAAMY010000001">
    <property type="protein sequence ID" value="GAA1905664.1"/>
    <property type="molecule type" value="Genomic_DNA"/>
</dbReference>
<feature type="region of interest" description="Disordered" evidence="1">
    <location>
        <begin position="23"/>
        <end position="59"/>
    </location>
</feature>
<evidence type="ECO:0000256" key="2">
    <source>
        <dbReference type="SAM" id="SignalP"/>
    </source>
</evidence>
<name>A0ABN2NYQ9_9ACTN</name>
<evidence type="ECO:0000313" key="4">
    <source>
        <dbReference type="Proteomes" id="UP001501612"/>
    </source>
</evidence>
<comment type="caution">
    <text evidence="3">The sequence shown here is derived from an EMBL/GenBank/DDBJ whole genome shotgun (WGS) entry which is preliminary data.</text>
</comment>